<organism evidence="2 3">
    <name type="scientific">Saccharothrix syringae</name>
    <name type="common">Nocardiopsis syringae</name>
    <dbReference type="NCBI Taxonomy" id="103733"/>
    <lineage>
        <taxon>Bacteria</taxon>
        <taxon>Bacillati</taxon>
        <taxon>Actinomycetota</taxon>
        <taxon>Actinomycetes</taxon>
        <taxon>Pseudonocardiales</taxon>
        <taxon>Pseudonocardiaceae</taxon>
        <taxon>Saccharothrix</taxon>
    </lineage>
</organism>
<dbReference type="Proteomes" id="UP000325787">
    <property type="component" value="Chromosome"/>
</dbReference>
<dbReference type="EMBL" id="CP034550">
    <property type="protein sequence ID" value="QFZ16894.1"/>
    <property type="molecule type" value="Genomic_DNA"/>
</dbReference>
<dbReference type="OrthoDB" id="4285266at2"/>
<dbReference type="AlphaFoldDB" id="A0A5Q0GTU2"/>
<keyword evidence="3" id="KW-1185">Reference proteome</keyword>
<dbReference type="SUPFAM" id="SSF47413">
    <property type="entry name" value="lambda repressor-like DNA-binding domains"/>
    <property type="match status" value="1"/>
</dbReference>
<dbReference type="KEGG" id="ssyi:EKG83_04895"/>
<protein>
    <submittedName>
        <fullName evidence="2">XRE family transcriptional regulator</fullName>
    </submittedName>
</protein>
<dbReference type="Gene3D" id="1.10.260.40">
    <property type="entry name" value="lambda repressor-like DNA-binding domains"/>
    <property type="match status" value="1"/>
</dbReference>
<evidence type="ECO:0000313" key="2">
    <source>
        <dbReference type="EMBL" id="QFZ16894.1"/>
    </source>
</evidence>
<evidence type="ECO:0000313" key="3">
    <source>
        <dbReference type="Proteomes" id="UP000325787"/>
    </source>
</evidence>
<feature type="domain" description="DUF5753" evidence="1">
    <location>
        <begin position="229"/>
        <end position="402"/>
    </location>
</feature>
<gene>
    <name evidence="2" type="ORF">EKG83_04895</name>
</gene>
<dbReference type="GO" id="GO:0003677">
    <property type="term" value="F:DNA binding"/>
    <property type="evidence" value="ECO:0007669"/>
    <property type="project" value="InterPro"/>
</dbReference>
<sequence>MRTSDEAWRVPDFGPAFRCPQRPVGVHGSASDRGVREGRAVGAVRVRLRVGAGDEGGSVDGHAGACRFSSAWSGVHRRCVDGVGSDDVRRSIPGCEFPRIRCDCWLAFEARESCAQITTGFAVIGIDDERLGSTVRSRALGAELRAARHRSSTEKATLVEKLGFSFNWLMNLEQGRRRTDSRNIARLLGAYRVSLKTFERVMSLYRDTDDGCLVWEHGPGGADEVPVVLANEGAAHELFCYEVIAVPVLAQSEDYMRASFGQGADPVVDAVERRVTARLKRQRVLGRRSLARSTFVVHEWTLRHLALGRSAAWGQLMNLFWLGNTAGIDVLVIGSDTLLGSWANYSFTLLHSPEFRPMVHFDVMACSLFLDDPRHVEEYQKAARLLMGNAMSSEDSQALIARLAEQVGDASSVGN</sequence>
<dbReference type="InterPro" id="IPR043917">
    <property type="entry name" value="DUF5753"/>
</dbReference>
<name>A0A5Q0GTU2_SACSY</name>
<accession>A0A5Q0GTU2</accession>
<evidence type="ECO:0000259" key="1">
    <source>
        <dbReference type="Pfam" id="PF19054"/>
    </source>
</evidence>
<dbReference type="Pfam" id="PF13560">
    <property type="entry name" value="HTH_31"/>
    <property type="match status" value="1"/>
</dbReference>
<dbReference type="Pfam" id="PF19054">
    <property type="entry name" value="DUF5753"/>
    <property type="match status" value="1"/>
</dbReference>
<dbReference type="InterPro" id="IPR010982">
    <property type="entry name" value="Lambda_DNA-bd_dom_sf"/>
</dbReference>
<reference evidence="3" key="1">
    <citation type="journal article" date="2021" name="Curr. Microbiol.">
        <title>Complete genome of nocamycin-producing strain Saccharothrix syringae NRRL B-16468 reveals the biosynthetic potential for secondary metabolites.</title>
        <authorList>
            <person name="Mo X."/>
            <person name="Yang S."/>
        </authorList>
    </citation>
    <scope>NUCLEOTIDE SEQUENCE [LARGE SCALE GENOMIC DNA]</scope>
    <source>
        <strain evidence="3">ATCC 51364 / DSM 43886 / JCM 6844 / KCTC 9398 / NBRC 14523 / NRRL B-16468 / INA 2240</strain>
    </source>
</reference>
<proteinExistence type="predicted"/>